<dbReference type="Pfam" id="PF00617">
    <property type="entry name" value="RasGEF"/>
    <property type="match status" value="2"/>
</dbReference>
<dbReference type="Gene3D" id="1.10.840.10">
    <property type="entry name" value="Ras guanine-nucleotide exchange factors catalytic domain"/>
    <property type="match status" value="2"/>
</dbReference>
<dbReference type="OrthoDB" id="27417at2759"/>
<dbReference type="PROSITE" id="PS50212">
    <property type="entry name" value="RASGEF_NTER"/>
    <property type="match status" value="2"/>
</dbReference>
<feature type="region of interest" description="Disordered" evidence="3">
    <location>
        <begin position="1"/>
        <end position="163"/>
    </location>
</feature>
<feature type="compositionally biased region" description="Polar residues" evidence="3">
    <location>
        <begin position="105"/>
        <end position="114"/>
    </location>
</feature>
<evidence type="ECO:0000256" key="1">
    <source>
        <dbReference type="ARBA" id="ARBA00022658"/>
    </source>
</evidence>
<feature type="domain" description="Ras-GEF" evidence="4">
    <location>
        <begin position="933"/>
        <end position="1155"/>
    </location>
</feature>
<dbReference type="Proteomes" id="UP000054408">
    <property type="component" value="Unassembled WGS sequence"/>
</dbReference>
<feature type="compositionally biased region" description="Polar residues" evidence="3">
    <location>
        <begin position="137"/>
        <end position="147"/>
    </location>
</feature>
<dbReference type="Pfam" id="PF00618">
    <property type="entry name" value="RasGEF_N"/>
    <property type="match status" value="1"/>
</dbReference>
<feature type="compositionally biased region" description="Basic and acidic residues" evidence="3">
    <location>
        <begin position="149"/>
        <end position="158"/>
    </location>
</feature>
<feature type="compositionally biased region" description="Polar residues" evidence="3">
    <location>
        <begin position="1"/>
        <end position="19"/>
    </location>
</feature>
<dbReference type="STRING" id="461836.A0A0L0D2L4"/>
<dbReference type="GO" id="GO:0007264">
    <property type="term" value="P:small GTPase-mediated signal transduction"/>
    <property type="evidence" value="ECO:0007669"/>
    <property type="project" value="InterPro"/>
</dbReference>
<dbReference type="RefSeq" id="XP_013760722.1">
    <property type="nucleotide sequence ID" value="XM_013905268.1"/>
</dbReference>
<dbReference type="InterPro" id="IPR023578">
    <property type="entry name" value="Ras_GEF_dom_sf"/>
</dbReference>
<proteinExistence type="predicted"/>
<evidence type="ECO:0000256" key="2">
    <source>
        <dbReference type="PROSITE-ProRule" id="PRU00168"/>
    </source>
</evidence>
<dbReference type="SMART" id="SM00147">
    <property type="entry name" value="RasGEF"/>
    <property type="match status" value="2"/>
</dbReference>
<dbReference type="Gene3D" id="1.20.870.10">
    <property type="entry name" value="Son of sevenless (SoS) protein Chain: S domain 1"/>
    <property type="match status" value="2"/>
</dbReference>
<name>A0A0L0D2L4_THETB</name>
<dbReference type="InterPro" id="IPR000651">
    <property type="entry name" value="Ras-like_Gua-exchang_fac_N"/>
</dbReference>
<dbReference type="eggNOG" id="KOG3417">
    <property type="taxonomic scope" value="Eukaryota"/>
</dbReference>
<feature type="domain" description="N-terminal Ras-GEF" evidence="5">
    <location>
        <begin position="207"/>
        <end position="328"/>
    </location>
</feature>
<feature type="domain" description="Ras-GEF" evidence="4">
    <location>
        <begin position="394"/>
        <end position="629"/>
    </location>
</feature>
<feature type="compositionally biased region" description="Acidic residues" evidence="3">
    <location>
        <begin position="671"/>
        <end position="689"/>
    </location>
</feature>
<dbReference type="InterPro" id="IPR001895">
    <property type="entry name" value="RASGEF_cat_dom"/>
</dbReference>
<dbReference type="GO" id="GO:0051301">
    <property type="term" value="P:cell division"/>
    <property type="evidence" value="ECO:0007669"/>
    <property type="project" value="UniProtKB-KW"/>
</dbReference>
<dbReference type="SMART" id="SM00229">
    <property type="entry name" value="RasGEFN"/>
    <property type="match status" value="1"/>
</dbReference>
<keyword evidence="6" id="KW-0132">Cell division</keyword>
<accession>A0A0L0D2L4</accession>
<reference evidence="6 7" key="1">
    <citation type="submission" date="2010-05" db="EMBL/GenBank/DDBJ databases">
        <title>The Genome Sequence of Thecamonas trahens ATCC 50062.</title>
        <authorList>
            <consortium name="The Broad Institute Genome Sequencing Platform"/>
            <person name="Russ C."/>
            <person name="Cuomo C."/>
            <person name="Shea T."/>
            <person name="Young S.K."/>
            <person name="Zeng Q."/>
            <person name="Koehrsen M."/>
            <person name="Haas B."/>
            <person name="Borodovsky M."/>
            <person name="Guigo R."/>
            <person name="Alvarado L."/>
            <person name="Berlin A."/>
            <person name="Bochicchio J."/>
            <person name="Borenstein D."/>
            <person name="Chapman S."/>
            <person name="Chen Z."/>
            <person name="Freedman E."/>
            <person name="Gellesch M."/>
            <person name="Goldberg J."/>
            <person name="Griggs A."/>
            <person name="Gujja S."/>
            <person name="Heilman E."/>
            <person name="Heiman D."/>
            <person name="Hepburn T."/>
            <person name="Howarth C."/>
            <person name="Jen D."/>
            <person name="Larson L."/>
            <person name="Mehta T."/>
            <person name="Park D."/>
            <person name="Pearson M."/>
            <person name="Roberts A."/>
            <person name="Saif S."/>
            <person name="Shenoy N."/>
            <person name="Sisk P."/>
            <person name="Stolte C."/>
            <person name="Sykes S."/>
            <person name="Thomson T."/>
            <person name="Walk T."/>
            <person name="White J."/>
            <person name="Yandava C."/>
            <person name="Burger G."/>
            <person name="Gray M.W."/>
            <person name="Holland P.W.H."/>
            <person name="King N."/>
            <person name="Lang F.B.F."/>
            <person name="Roger A.J."/>
            <person name="Ruiz-Trillo I."/>
            <person name="Lander E."/>
            <person name="Nusbaum C."/>
        </authorList>
    </citation>
    <scope>NUCLEOTIDE SEQUENCE [LARGE SCALE GENOMIC DNA]</scope>
    <source>
        <strain evidence="6 7">ATCC 50062</strain>
    </source>
</reference>
<dbReference type="PANTHER" id="PTHR23113:SF368">
    <property type="entry name" value="CELL DIVISION CONTROL PROTEIN 25"/>
    <property type="match status" value="1"/>
</dbReference>
<dbReference type="SUPFAM" id="SSF48366">
    <property type="entry name" value="Ras GEF"/>
    <property type="match status" value="2"/>
</dbReference>
<organism evidence="6 7">
    <name type="scientific">Thecamonas trahens ATCC 50062</name>
    <dbReference type="NCBI Taxonomy" id="461836"/>
    <lineage>
        <taxon>Eukaryota</taxon>
        <taxon>Apusozoa</taxon>
        <taxon>Apusomonadida</taxon>
        <taxon>Apusomonadidae</taxon>
        <taxon>Thecamonas</taxon>
    </lineage>
</organism>
<keyword evidence="7" id="KW-1185">Reference proteome</keyword>
<dbReference type="AlphaFoldDB" id="A0A0L0D2L4"/>
<dbReference type="PROSITE" id="PS00720">
    <property type="entry name" value="RASGEF"/>
    <property type="match status" value="1"/>
</dbReference>
<protein>
    <submittedName>
        <fullName evidence="6">Cell division control protein</fullName>
    </submittedName>
</protein>
<dbReference type="PROSITE" id="PS50009">
    <property type="entry name" value="RASGEF_CAT"/>
    <property type="match status" value="2"/>
</dbReference>
<dbReference type="EMBL" id="GL349442">
    <property type="protein sequence ID" value="KNC46431.1"/>
    <property type="molecule type" value="Genomic_DNA"/>
</dbReference>
<evidence type="ECO:0000313" key="6">
    <source>
        <dbReference type="EMBL" id="KNC46431.1"/>
    </source>
</evidence>
<dbReference type="CDD" id="cd06224">
    <property type="entry name" value="REM"/>
    <property type="match status" value="1"/>
</dbReference>
<dbReference type="InterPro" id="IPR036964">
    <property type="entry name" value="RASGEF_cat_dom_sf"/>
</dbReference>
<dbReference type="OMA" id="NAIVHIT"/>
<dbReference type="PANTHER" id="PTHR23113">
    <property type="entry name" value="GUANINE NUCLEOTIDE EXCHANGE FACTOR"/>
    <property type="match status" value="1"/>
</dbReference>
<gene>
    <name evidence="6" type="ORF">AMSG_02886</name>
</gene>
<keyword evidence="1 2" id="KW-0344">Guanine-nucleotide releasing factor</keyword>
<dbReference type="GeneID" id="25562533"/>
<evidence type="ECO:0000256" key="3">
    <source>
        <dbReference type="SAM" id="MobiDB-lite"/>
    </source>
</evidence>
<evidence type="ECO:0000259" key="5">
    <source>
        <dbReference type="PROSITE" id="PS50212"/>
    </source>
</evidence>
<feature type="domain" description="N-terminal Ras-GEF" evidence="5">
    <location>
        <begin position="751"/>
        <end position="886"/>
    </location>
</feature>
<dbReference type="InterPro" id="IPR008937">
    <property type="entry name" value="Ras-like_GEF"/>
</dbReference>
<keyword evidence="6" id="KW-0131">Cell cycle</keyword>
<sequence>MISSSPEIASLRAQLSSPPSGSPEPRLVTALDSPSTSEGSPPPPPRRRPRRRPTRAVSVAMSSPTAASALAGQSSDDIGSSGGRDGSDGQSGPDSPALGILTMPRATSDSTLDVASSGVASPRRELPTPPPAVASSKAAQASINEANESAERVRERAPSPRVKQPTVLTLAALEAELATLPPGSHGSSVFDPEYGSNATVVVAEPPAEPVIKAATAYTLVREMTSSDAEARGIEYRELFLVYRSFVTPRAMARLLALRVEDPRLPQFSPVVTRTAHVLRYWINLEFERVFAQNEPLLAAVRDIGARILPGQGVVTLGEQIVGLVEKKETELANKLHIEEMSSAERDAAELAGDDVVVQHMFKVMQEKVRLRNSAPEPLIDASNLSDNFHLTFIPAMELARQLTLLEHRLLAAIDVRAECLGQMWTKKKDASVAPNVKRLINQFNIISQFVASTIMARDSIEDRASELAHFIDVAAACRQLNNFNGVMEILAGLQFSEVYRLQMTWDRVAERKLATFAELKELMSRDKNMKAPRMALATCTPPAVPYLGMFLTDLTFIEDGNADTVGDAALVNYEKRRMLASVVADIIKYQKSPYTLITIPAIQDWLTREPKVAYDENALYQRSLELEPRTVLKDYRARKDSEALAASKNSGVMRFVDRLKKSRAQAKADEAESEANDDDAENNGDDDDLMYFVATSTRARSGSAKDKEPSRTSRASSCSGVGLDNVVAYIVGRPPTAENFVVDVSMPLRDGGPRIVAASLHQLLRELTSFAKARPDAEVLDAFLATYKQFTTPVEIIRILEELFNWPVPEALAEDESLAEVWRAKVLRPTRQRIFIFVNSWKKERFEDFIPDDGSEAALEAFTDNHIAPVFSAGAEQLKRVRKKRAKTRRRRAASTVSSGDVLLAGDVNWARSNGEVVLAAQPDVKLRMSMIQPMELARQLTIAASAHLDAISADELSSLGIAGSRLATHNISAALQSFSRVTNMVATEVVRGLTLQARVATLEYMISVAVALWELHNYDSLVAVMRGLMCPSVTPQLWANLPVGASEAAEKLKAFAGGADKYAAVVAEVEATSPPGVPYMGAIFLAIKSQQAVASVTPTGLIAFGKYLAIHSALVVFDRFRDSVWRFVSVPFIQRYILDYKSYPRERRLEVVQLRAKKAAAAASAASASS</sequence>
<dbReference type="GO" id="GO:0005085">
    <property type="term" value="F:guanyl-nucleotide exchange factor activity"/>
    <property type="evidence" value="ECO:0007669"/>
    <property type="project" value="UniProtKB-KW"/>
</dbReference>
<feature type="compositionally biased region" description="Basic residues" evidence="3">
    <location>
        <begin position="45"/>
        <end position="54"/>
    </location>
</feature>
<dbReference type="CDD" id="cd00155">
    <property type="entry name" value="RasGEF"/>
    <property type="match status" value="1"/>
</dbReference>
<evidence type="ECO:0000259" key="4">
    <source>
        <dbReference type="PROSITE" id="PS50009"/>
    </source>
</evidence>
<evidence type="ECO:0000313" key="7">
    <source>
        <dbReference type="Proteomes" id="UP000054408"/>
    </source>
</evidence>
<feature type="region of interest" description="Disordered" evidence="3">
    <location>
        <begin position="665"/>
        <end position="718"/>
    </location>
</feature>
<dbReference type="InterPro" id="IPR019804">
    <property type="entry name" value="Ras_G-nucl-exch_fac_CS"/>
</dbReference>